<dbReference type="PANTHER" id="PTHR14482:SF0">
    <property type="entry name" value="PROTEIN CUSTOS"/>
    <property type="match status" value="1"/>
</dbReference>
<dbReference type="Pfam" id="PF23999">
    <property type="entry name" value="CUSTOS"/>
    <property type="match status" value="2"/>
</dbReference>
<dbReference type="PANTHER" id="PTHR14482">
    <property type="entry name" value="CHROMOSOME 12 ORF 43 HOMOLOG"/>
    <property type="match status" value="1"/>
</dbReference>
<feature type="compositionally biased region" description="Low complexity" evidence="7">
    <location>
        <begin position="218"/>
        <end position="231"/>
    </location>
</feature>
<keyword evidence="4" id="KW-0217">Developmental protein</keyword>
<evidence type="ECO:0000313" key="9">
    <source>
        <dbReference type="Proteomes" id="UP000233220"/>
    </source>
</evidence>
<organism evidence="8 9">
    <name type="scientific">Saimiri boliviensis boliviensis</name>
    <name type="common">Bolivian squirrel monkey</name>
    <dbReference type="NCBI Taxonomy" id="39432"/>
    <lineage>
        <taxon>Eukaryota</taxon>
        <taxon>Metazoa</taxon>
        <taxon>Chordata</taxon>
        <taxon>Craniata</taxon>
        <taxon>Vertebrata</taxon>
        <taxon>Euteleostomi</taxon>
        <taxon>Mammalia</taxon>
        <taxon>Eutheria</taxon>
        <taxon>Euarchontoglires</taxon>
        <taxon>Primates</taxon>
        <taxon>Haplorrhini</taxon>
        <taxon>Platyrrhini</taxon>
        <taxon>Cebidae</taxon>
        <taxon>Saimiriinae</taxon>
        <taxon>Saimiri</taxon>
    </lineage>
</organism>
<dbReference type="GO" id="GO:0030178">
    <property type="term" value="P:negative regulation of Wnt signaling pathway"/>
    <property type="evidence" value="ECO:0007669"/>
    <property type="project" value="TreeGrafter"/>
</dbReference>
<keyword evidence="5" id="KW-0879">Wnt signaling pathway</keyword>
<evidence type="ECO:0000256" key="3">
    <source>
        <dbReference type="ARBA" id="ARBA00013465"/>
    </source>
</evidence>
<feature type="compositionally biased region" description="Low complexity" evidence="7">
    <location>
        <begin position="9"/>
        <end position="18"/>
    </location>
</feature>
<dbReference type="GO" id="GO:0016055">
    <property type="term" value="P:Wnt signaling pathway"/>
    <property type="evidence" value="ECO:0007669"/>
    <property type="project" value="UniProtKB-KW"/>
</dbReference>
<evidence type="ECO:0000256" key="7">
    <source>
        <dbReference type="SAM" id="MobiDB-lite"/>
    </source>
</evidence>
<feature type="compositionally biased region" description="Polar residues" evidence="7">
    <location>
        <begin position="50"/>
        <end position="60"/>
    </location>
</feature>
<dbReference type="STRING" id="39432.ENSSBOP00000001127"/>
<comment type="subcellular location">
    <subcellularLocation>
        <location evidence="1">Nucleus envelope</location>
    </subcellularLocation>
</comment>
<dbReference type="GO" id="GO:0005635">
    <property type="term" value="C:nuclear envelope"/>
    <property type="evidence" value="ECO:0007669"/>
    <property type="project" value="UniProtKB-SubCell"/>
</dbReference>
<keyword evidence="6" id="KW-0539">Nucleus</keyword>
<feature type="region of interest" description="Disordered" evidence="7">
    <location>
        <begin position="144"/>
        <end position="278"/>
    </location>
</feature>
<evidence type="ECO:0000313" key="8">
    <source>
        <dbReference type="Ensembl" id="ENSSBOP00000001127.1"/>
    </source>
</evidence>
<evidence type="ECO:0000256" key="6">
    <source>
        <dbReference type="ARBA" id="ARBA00023242"/>
    </source>
</evidence>
<name>A0A2K6S164_SAIBB</name>
<dbReference type="GeneTree" id="ENSGT00390000010771"/>
<evidence type="ECO:0000256" key="1">
    <source>
        <dbReference type="ARBA" id="ARBA00004259"/>
    </source>
</evidence>
<evidence type="ECO:0000256" key="2">
    <source>
        <dbReference type="ARBA" id="ARBA00008632"/>
    </source>
</evidence>
<sequence>MAAPNGTVSDSESSSSSSDAEELARCREAAMPAWGLEQRPHGAVKPRAGATNNQSSPSQPSLRYCALWVQASLIHSANTDPLHVPDARPKVDEHEQDGNELQTTPEFRAHVAKKLGALLDSQDGETPSLLKVQKLAGHGFRLFFTSVPGGREKEESPQPRRKRPPSSSSEDSDEERRRCQEAAVSAWDVLQESAIHGAGTVEKEAKKKRKSKKKAKEVAVVATTAPSAATVQKQKSGELTRDQVSPGTKKKKKKKKAKKASETSPFPPAKRATVVPAN</sequence>
<evidence type="ECO:0000256" key="4">
    <source>
        <dbReference type="ARBA" id="ARBA00022473"/>
    </source>
</evidence>
<dbReference type="Ensembl" id="ENSSBOT00000005861.1">
    <property type="protein sequence ID" value="ENSSBOP00000001127.1"/>
    <property type="gene ID" value="ENSSBOG00000005089.1"/>
</dbReference>
<feature type="region of interest" description="Disordered" evidence="7">
    <location>
        <begin position="78"/>
        <end position="106"/>
    </location>
</feature>
<dbReference type="GO" id="GO:0060061">
    <property type="term" value="P:Spemann organizer formation"/>
    <property type="evidence" value="ECO:0007669"/>
    <property type="project" value="TreeGrafter"/>
</dbReference>
<keyword evidence="9" id="KW-1185">Reference proteome</keyword>
<protein>
    <recommendedName>
        <fullName evidence="3">Protein CUSTOS</fullName>
    </recommendedName>
</protein>
<dbReference type="Proteomes" id="UP000233220">
    <property type="component" value="Unplaced"/>
</dbReference>
<feature type="compositionally biased region" description="Basic and acidic residues" evidence="7">
    <location>
        <begin position="83"/>
        <end position="97"/>
    </location>
</feature>
<dbReference type="AlphaFoldDB" id="A0A2K6S164"/>
<dbReference type="InterPro" id="IPR026694">
    <property type="entry name" value="CUSTOS"/>
</dbReference>
<feature type="region of interest" description="Disordered" evidence="7">
    <location>
        <begin position="1"/>
        <end position="60"/>
    </location>
</feature>
<reference evidence="8" key="1">
    <citation type="submission" date="2025-08" db="UniProtKB">
        <authorList>
            <consortium name="Ensembl"/>
        </authorList>
    </citation>
    <scope>IDENTIFICATION</scope>
</reference>
<feature type="compositionally biased region" description="Basic residues" evidence="7">
    <location>
        <begin position="248"/>
        <end position="258"/>
    </location>
</feature>
<reference evidence="8" key="2">
    <citation type="submission" date="2025-09" db="UniProtKB">
        <authorList>
            <consortium name="Ensembl"/>
        </authorList>
    </citation>
    <scope>IDENTIFICATION</scope>
</reference>
<proteinExistence type="inferred from homology"/>
<evidence type="ECO:0000256" key="5">
    <source>
        <dbReference type="ARBA" id="ARBA00022687"/>
    </source>
</evidence>
<comment type="similarity">
    <text evidence="2">Belongs to the CUSTOS family.</text>
</comment>
<feature type="compositionally biased region" description="Basic residues" evidence="7">
    <location>
        <begin position="206"/>
        <end position="215"/>
    </location>
</feature>
<dbReference type="OMA" id="WDCTALA"/>
<accession>A0A2K6S164</accession>